<dbReference type="Gene3D" id="3.30.300.210">
    <property type="entry name" value="Nutrient germinant receptor protein C, domain 3"/>
    <property type="match status" value="1"/>
</dbReference>
<accession>A0ABN8KHT3</accession>
<comment type="similarity">
    <text evidence="2">Belongs to the GerABKC lipoprotein family.</text>
</comment>
<evidence type="ECO:0000256" key="1">
    <source>
        <dbReference type="ARBA" id="ARBA00004635"/>
    </source>
</evidence>
<dbReference type="NCBIfam" id="TIGR02887">
    <property type="entry name" value="spore_ger_x_C"/>
    <property type="match status" value="1"/>
</dbReference>
<sequence length="366" mass="41971">MKSINNWKSLVLALLSVMLLNGCGFKDIDKRFFVVSIGVDTAKNSSKKYLVSLKFAVPSSSKNNPTEFMIVSEKADTMSEAVRIIKTKVDKEIDFSHAKVIVFGDEVANQKGNSGINYWFIRRRDIQSIAWVAIGKPSALEVLKVQPKSEYIPSNALFLALGRDGSETPYTISEYLFDFKYRLSERGLDPLLPIIKAEKEIFEINTVGLYNKSQMKLVLNPEETKILNFLRNREEKSANRVTKGKTVIIIDTQKVKTKYKIYTPRGKAPYIKVLVSIEGILEESTRRVPNEKLSDYEKIAEKSINKEIEKLLVKIQKANLDPIGFGLRYRSRHFNNDDWEEWKRIYPTIKFKVKSKVQIEDTGLIE</sequence>
<gene>
    <name evidence="10" type="ORF">BACCIP111895_00137</name>
</gene>
<evidence type="ECO:0000259" key="8">
    <source>
        <dbReference type="Pfam" id="PF05504"/>
    </source>
</evidence>
<dbReference type="InterPro" id="IPR038501">
    <property type="entry name" value="Spore_GerAC_C_sf"/>
</dbReference>
<dbReference type="PANTHER" id="PTHR35789">
    <property type="entry name" value="SPORE GERMINATION PROTEIN B3"/>
    <property type="match status" value="1"/>
</dbReference>
<dbReference type="PANTHER" id="PTHR35789:SF1">
    <property type="entry name" value="SPORE GERMINATION PROTEIN B3"/>
    <property type="match status" value="1"/>
</dbReference>
<proteinExistence type="inferred from homology"/>
<dbReference type="InterPro" id="IPR008844">
    <property type="entry name" value="Spore_GerAC-like"/>
</dbReference>
<organism evidence="10 11">
    <name type="scientific">Neobacillus rhizosphaerae</name>
    <dbReference type="NCBI Taxonomy" id="2880965"/>
    <lineage>
        <taxon>Bacteria</taxon>
        <taxon>Bacillati</taxon>
        <taxon>Bacillota</taxon>
        <taxon>Bacilli</taxon>
        <taxon>Bacillales</taxon>
        <taxon>Bacillaceae</taxon>
        <taxon>Neobacillus</taxon>
    </lineage>
</organism>
<keyword evidence="3" id="KW-0309">Germination</keyword>
<keyword evidence="7" id="KW-0449">Lipoprotein</keyword>
<evidence type="ECO:0000256" key="6">
    <source>
        <dbReference type="ARBA" id="ARBA00023139"/>
    </source>
</evidence>
<feature type="domain" description="Spore germination protein N-terminal" evidence="9">
    <location>
        <begin position="26"/>
        <end position="196"/>
    </location>
</feature>
<evidence type="ECO:0000256" key="2">
    <source>
        <dbReference type="ARBA" id="ARBA00007886"/>
    </source>
</evidence>
<evidence type="ECO:0000313" key="11">
    <source>
        <dbReference type="Proteomes" id="UP000838308"/>
    </source>
</evidence>
<dbReference type="Pfam" id="PF25198">
    <property type="entry name" value="Spore_GerAC_N"/>
    <property type="match status" value="1"/>
</dbReference>
<evidence type="ECO:0000256" key="4">
    <source>
        <dbReference type="ARBA" id="ARBA00022729"/>
    </source>
</evidence>
<dbReference type="InterPro" id="IPR057336">
    <property type="entry name" value="GerAC_N"/>
</dbReference>
<dbReference type="Proteomes" id="UP000838308">
    <property type="component" value="Unassembled WGS sequence"/>
</dbReference>
<keyword evidence="5" id="KW-0472">Membrane</keyword>
<dbReference type="InterPro" id="IPR046953">
    <property type="entry name" value="Spore_GerAC-like_C"/>
</dbReference>
<keyword evidence="4" id="KW-0732">Signal</keyword>
<protein>
    <submittedName>
        <fullName evidence="10">Uncharacterized protein</fullName>
    </submittedName>
</protein>
<reference evidence="10" key="1">
    <citation type="submission" date="2022-04" db="EMBL/GenBank/DDBJ databases">
        <authorList>
            <person name="Criscuolo A."/>
        </authorList>
    </citation>
    <scope>NUCLEOTIDE SEQUENCE</scope>
    <source>
        <strain evidence="10">CIP111895</strain>
    </source>
</reference>
<keyword evidence="11" id="KW-1185">Reference proteome</keyword>
<dbReference type="EMBL" id="CALBWS010000001">
    <property type="protein sequence ID" value="CAH2713004.1"/>
    <property type="molecule type" value="Genomic_DNA"/>
</dbReference>
<evidence type="ECO:0000259" key="9">
    <source>
        <dbReference type="Pfam" id="PF25198"/>
    </source>
</evidence>
<evidence type="ECO:0000313" key="10">
    <source>
        <dbReference type="EMBL" id="CAH2713004.1"/>
    </source>
</evidence>
<evidence type="ECO:0000256" key="3">
    <source>
        <dbReference type="ARBA" id="ARBA00022544"/>
    </source>
</evidence>
<comment type="caution">
    <text evidence="10">The sequence shown here is derived from an EMBL/GenBank/DDBJ whole genome shotgun (WGS) entry which is preliminary data.</text>
</comment>
<evidence type="ECO:0000256" key="7">
    <source>
        <dbReference type="ARBA" id="ARBA00023288"/>
    </source>
</evidence>
<keyword evidence="6" id="KW-0564">Palmitate</keyword>
<comment type="subcellular location">
    <subcellularLocation>
        <location evidence="1">Membrane</location>
        <topology evidence="1">Lipid-anchor</topology>
    </subcellularLocation>
</comment>
<evidence type="ECO:0000256" key="5">
    <source>
        <dbReference type="ARBA" id="ARBA00023136"/>
    </source>
</evidence>
<dbReference type="RefSeq" id="WP_248733363.1">
    <property type="nucleotide sequence ID" value="NZ_CALBWS010000001.1"/>
</dbReference>
<name>A0ABN8KHT3_9BACI</name>
<feature type="domain" description="Spore germination GerAC-like C-terminal" evidence="8">
    <location>
        <begin position="209"/>
        <end position="363"/>
    </location>
</feature>
<dbReference type="Pfam" id="PF05504">
    <property type="entry name" value="Spore_GerAC"/>
    <property type="match status" value="1"/>
</dbReference>